<accession>A0ABS0AF73</accession>
<gene>
    <name evidence="5" type="ORF">ISO4_01405</name>
</gene>
<keyword evidence="2 3" id="KW-0732">Signal</keyword>
<dbReference type="InterPro" id="IPR028082">
    <property type="entry name" value="Peripla_BP_I"/>
</dbReference>
<dbReference type="Proteomes" id="UP000644441">
    <property type="component" value="Unassembled WGS sequence"/>
</dbReference>
<dbReference type="EMBL" id="ARXR01000008">
    <property type="protein sequence ID" value="MBF5052803.1"/>
    <property type="molecule type" value="Genomic_DNA"/>
</dbReference>
<feature type="chain" id="PRO_5046423459" evidence="3">
    <location>
        <begin position="23"/>
        <end position="411"/>
    </location>
</feature>
<dbReference type="SUPFAM" id="SSF53822">
    <property type="entry name" value="Periplasmic binding protein-like I"/>
    <property type="match status" value="1"/>
</dbReference>
<dbReference type="Gene3D" id="3.40.50.2300">
    <property type="match status" value="2"/>
</dbReference>
<name>A0ABS0AF73_9GAMM</name>
<dbReference type="RefSeq" id="WP_194855690.1">
    <property type="nucleotide sequence ID" value="NZ_ARXR01000008.1"/>
</dbReference>
<dbReference type="Pfam" id="PF13458">
    <property type="entry name" value="Peripla_BP_6"/>
    <property type="match status" value="1"/>
</dbReference>
<evidence type="ECO:0000256" key="3">
    <source>
        <dbReference type="SAM" id="SignalP"/>
    </source>
</evidence>
<dbReference type="PANTHER" id="PTHR30483">
    <property type="entry name" value="LEUCINE-SPECIFIC-BINDING PROTEIN"/>
    <property type="match status" value="1"/>
</dbReference>
<protein>
    <submittedName>
        <fullName evidence="5">ABC transporter substrate-binding protein</fullName>
    </submittedName>
</protein>
<evidence type="ECO:0000256" key="2">
    <source>
        <dbReference type="ARBA" id="ARBA00022729"/>
    </source>
</evidence>
<evidence type="ECO:0000256" key="1">
    <source>
        <dbReference type="ARBA" id="ARBA00010062"/>
    </source>
</evidence>
<reference evidence="5 6" key="1">
    <citation type="submission" date="2012-09" db="EMBL/GenBank/DDBJ databases">
        <title>Genome Sequence of alkane-degrading Bacterium Alcanivorax venustensis ISO4.</title>
        <authorList>
            <person name="Lai Q."/>
            <person name="Shao Z."/>
        </authorList>
    </citation>
    <scope>NUCLEOTIDE SEQUENCE [LARGE SCALE GENOMIC DNA]</scope>
    <source>
        <strain evidence="5 6">ISO4</strain>
    </source>
</reference>
<proteinExistence type="inferred from homology"/>
<sequence length="411" mass="44086">MHKPITTSLFAIALLASGVAGAADGAKPNAKGISGDTVKIGVLADMSGIFSDLSGEGAVTAARMAADDFVAEQKPGFKVEVVTADHQNKTDVAASRAREWYDTEGVDMITDVINSAVALAVSEVTRDKDRVLMVTGAGSTTINNEQCSPNTILYAWDTYSLANSLGRTITEQGHDSWYFVTVDYALGKSIEYDATKAVENAGGEVLGSLHHPMGASDFASFMLQAQSSGADVIGIANAGGDLHNAVRVANEFGINQSQKIVGLAASMTDVHALGLEVTQGMLLVEGFYWDQDDAAREWSKRFKEKTGKIPNMLNAATYSAVTNYLSAAQELGTDDADAVLAHLHEQEINDLFAKNGRIRPDGQMVHDVYLYEVKSPKESDGEWDYYKLRETVPAEKAYQPLSESRCPLVTG</sequence>
<dbReference type="CDD" id="cd06327">
    <property type="entry name" value="PBP1_SBP-like"/>
    <property type="match status" value="1"/>
</dbReference>
<comment type="caution">
    <text evidence="5">The sequence shown here is derived from an EMBL/GenBank/DDBJ whole genome shotgun (WGS) entry which is preliminary data.</text>
</comment>
<dbReference type="InterPro" id="IPR051010">
    <property type="entry name" value="BCAA_transport"/>
</dbReference>
<comment type="similarity">
    <text evidence="1">Belongs to the leucine-binding protein family.</text>
</comment>
<dbReference type="InterPro" id="IPR028081">
    <property type="entry name" value="Leu-bd"/>
</dbReference>
<organism evidence="5 6">
    <name type="scientific">Alloalcanivorax venustensis ISO4</name>
    <dbReference type="NCBI Taxonomy" id="1177184"/>
    <lineage>
        <taxon>Bacteria</taxon>
        <taxon>Pseudomonadati</taxon>
        <taxon>Pseudomonadota</taxon>
        <taxon>Gammaproteobacteria</taxon>
        <taxon>Oceanospirillales</taxon>
        <taxon>Alcanivoracaceae</taxon>
        <taxon>Alloalcanivorax</taxon>
    </lineage>
</organism>
<evidence type="ECO:0000313" key="6">
    <source>
        <dbReference type="Proteomes" id="UP000644441"/>
    </source>
</evidence>
<evidence type="ECO:0000259" key="4">
    <source>
        <dbReference type="Pfam" id="PF13458"/>
    </source>
</evidence>
<feature type="signal peptide" evidence="3">
    <location>
        <begin position="1"/>
        <end position="22"/>
    </location>
</feature>
<dbReference type="PANTHER" id="PTHR30483:SF6">
    <property type="entry name" value="PERIPLASMIC BINDING PROTEIN OF ABC TRANSPORTER FOR NATURAL AMINO ACIDS"/>
    <property type="match status" value="1"/>
</dbReference>
<feature type="domain" description="Leucine-binding protein" evidence="4">
    <location>
        <begin position="37"/>
        <end position="374"/>
    </location>
</feature>
<keyword evidence="6" id="KW-1185">Reference proteome</keyword>
<evidence type="ECO:0000313" key="5">
    <source>
        <dbReference type="EMBL" id="MBF5052803.1"/>
    </source>
</evidence>